<dbReference type="EMBL" id="GGEC01034597">
    <property type="protein sequence ID" value="MBX15081.1"/>
    <property type="molecule type" value="Transcribed_RNA"/>
</dbReference>
<dbReference type="AlphaFoldDB" id="A0A2P2LAT0"/>
<proteinExistence type="predicted"/>
<evidence type="ECO:0000313" key="1">
    <source>
        <dbReference type="EMBL" id="MBX15081.1"/>
    </source>
</evidence>
<reference evidence="1" key="1">
    <citation type="submission" date="2018-02" db="EMBL/GenBank/DDBJ databases">
        <title>Rhizophora mucronata_Transcriptome.</title>
        <authorList>
            <person name="Meera S.P."/>
            <person name="Sreeshan A."/>
            <person name="Augustine A."/>
        </authorList>
    </citation>
    <scope>NUCLEOTIDE SEQUENCE</scope>
    <source>
        <tissue evidence="1">Leaf</tissue>
    </source>
</reference>
<sequence>MVKGSSLGHHDFDKLFIVDLPITIHISLTDHLINFLISQLLPKICHDMTELSSGDEAILVLVKNPESFLELLLRISVLHLAGHQIKKLWKVDGSIPICIDLIDHVLELCFSWVLTQ</sequence>
<organism evidence="1">
    <name type="scientific">Rhizophora mucronata</name>
    <name type="common">Asiatic mangrove</name>
    <dbReference type="NCBI Taxonomy" id="61149"/>
    <lineage>
        <taxon>Eukaryota</taxon>
        <taxon>Viridiplantae</taxon>
        <taxon>Streptophyta</taxon>
        <taxon>Embryophyta</taxon>
        <taxon>Tracheophyta</taxon>
        <taxon>Spermatophyta</taxon>
        <taxon>Magnoliopsida</taxon>
        <taxon>eudicotyledons</taxon>
        <taxon>Gunneridae</taxon>
        <taxon>Pentapetalae</taxon>
        <taxon>rosids</taxon>
        <taxon>fabids</taxon>
        <taxon>Malpighiales</taxon>
        <taxon>Rhizophoraceae</taxon>
        <taxon>Rhizophora</taxon>
    </lineage>
</organism>
<protein>
    <submittedName>
        <fullName evidence="1">Calmodulin</fullName>
    </submittedName>
</protein>
<accession>A0A2P2LAT0</accession>
<name>A0A2P2LAT0_RHIMU</name>